<gene>
    <name evidence="2" type="ORF">LTR05_000996</name>
</gene>
<dbReference type="Pfam" id="PF08589">
    <property type="entry name" value="ATG43"/>
    <property type="match status" value="1"/>
</dbReference>
<organism evidence="2 3">
    <name type="scientific">Lithohypha guttulata</name>
    <dbReference type="NCBI Taxonomy" id="1690604"/>
    <lineage>
        <taxon>Eukaryota</taxon>
        <taxon>Fungi</taxon>
        <taxon>Dikarya</taxon>
        <taxon>Ascomycota</taxon>
        <taxon>Pezizomycotina</taxon>
        <taxon>Eurotiomycetes</taxon>
        <taxon>Chaetothyriomycetidae</taxon>
        <taxon>Chaetothyriales</taxon>
        <taxon>Trichomeriaceae</taxon>
        <taxon>Lithohypha</taxon>
    </lineage>
</organism>
<reference evidence="2 3" key="1">
    <citation type="submission" date="2023-08" db="EMBL/GenBank/DDBJ databases">
        <title>Black Yeasts Isolated from many extreme environments.</title>
        <authorList>
            <person name="Coleine C."/>
            <person name="Stajich J.E."/>
            <person name="Selbmann L."/>
        </authorList>
    </citation>
    <scope>NUCLEOTIDE SEQUENCE [LARGE SCALE GENOMIC DNA]</scope>
    <source>
        <strain evidence="2 3">CCFEE 5910</strain>
    </source>
</reference>
<dbReference type="GO" id="GO:0140580">
    <property type="term" value="F:mitochondrion autophagosome adaptor activity"/>
    <property type="evidence" value="ECO:0007669"/>
    <property type="project" value="InterPro"/>
</dbReference>
<evidence type="ECO:0008006" key="4">
    <source>
        <dbReference type="Google" id="ProtNLM"/>
    </source>
</evidence>
<dbReference type="Proteomes" id="UP001309876">
    <property type="component" value="Unassembled WGS sequence"/>
</dbReference>
<feature type="compositionally biased region" description="Basic and acidic residues" evidence="1">
    <location>
        <begin position="13"/>
        <end position="24"/>
    </location>
</feature>
<evidence type="ECO:0000313" key="3">
    <source>
        <dbReference type="Proteomes" id="UP001309876"/>
    </source>
</evidence>
<name>A0AAN7T5B8_9EURO</name>
<dbReference type="PANTHER" id="PTHR38699">
    <property type="entry name" value="CHROMOSOME 1, WHOLE GENOME SHOTGUN SEQUENCE"/>
    <property type="match status" value="1"/>
</dbReference>
<feature type="compositionally biased region" description="Basic and acidic residues" evidence="1">
    <location>
        <begin position="34"/>
        <end position="43"/>
    </location>
</feature>
<feature type="region of interest" description="Disordered" evidence="1">
    <location>
        <begin position="1"/>
        <end position="80"/>
    </location>
</feature>
<dbReference type="AlphaFoldDB" id="A0AAN7T5B8"/>
<sequence>MASELASIVQSAHIEHNPSIEHDLNPSTAASEKFPAEVIHHDEDLEDDHDSSTNTSTTSTIPSDIIRPTPRPPRARTGQLPLPDLRFEQTYLASIKNADTNAKVAYITIRDQVLLPLVQGIGYHLLISGWRYWNRGSKFAGESLGAKVRKWWWGVNNWTMPREVSRSERRG</sequence>
<accession>A0AAN7T5B8</accession>
<evidence type="ECO:0000313" key="2">
    <source>
        <dbReference type="EMBL" id="KAK5090819.1"/>
    </source>
</evidence>
<evidence type="ECO:0000256" key="1">
    <source>
        <dbReference type="SAM" id="MobiDB-lite"/>
    </source>
</evidence>
<feature type="compositionally biased region" description="Low complexity" evidence="1">
    <location>
        <begin position="52"/>
        <end position="68"/>
    </location>
</feature>
<dbReference type="GO" id="GO:0000423">
    <property type="term" value="P:mitophagy"/>
    <property type="evidence" value="ECO:0007669"/>
    <property type="project" value="InterPro"/>
</dbReference>
<proteinExistence type="predicted"/>
<dbReference type="PANTHER" id="PTHR38699:SF1">
    <property type="entry name" value="MITOPHAGY RECEPTOR ATG43"/>
    <property type="match status" value="1"/>
</dbReference>
<protein>
    <recommendedName>
        <fullName evidence="4">DUF1770-domain-containing protein</fullName>
    </recommendedName>
</protein>
<dbReference type="EMBL" id="JAVRRJ010000001">
    <property type="protein sequence ID" value="KAK5090819.1"/>
    <property type="molecule type" value="Genomic_DNA"/>
</dbReference>
<keyword evidence="3" id="KW-1185">Reference proteome</keyword>
<comment type="caution">
    <text evidence="2">The sequence shown here is derived from an EMBL/GenBank/DDBJ whole genome shotgun (WGS) entry which is preliminary data.</text>
</comment>
<dbReference type="InterPro" id="IPR013898">
    <property type="entry name" value="Atg43"/>
</dbReference>